<evidence type="ECO:0008006" key="4">
    <source>
        <dbReference type="Google" id="ProtNLM"/>
    </source>
</evidence>
<proteinExistence type="predicted"/>
<keyword evidence="1" id="KW-0812">Transmembrane</keyword>
<keyword evidence="1" id="KW-0472">Membrane</keyword>
<evidence type="ECO:0000313" key="3">
    <source>
        <dbReference type="Proteomes" id="UP000050417"/>
    </source>
</evidence>
<reference evidence="2 3" key="1">
    <citation type="submission" date="2015-07" db="EMBL/GenBank/DDBJ databases">
        <title>Genome sequence of Ornatilinea apprima DSM 23815.</title>
        <authorList>
            <person name="Hemp J."/>
            <person name="Ward L.M."/>
            <person name="Pace L.A."/>
            <person name="Fischer W.W."/>
        </authorList>
    </citation>
    <scope>NUCLEOTIDE SEQUENCE [LARGE SCALE GENOMIC DNA]</scope>
    <source>
        <strain evidence="2 3">P3M-1</strain>
    </source>
</reference>
<organism evidence="2 3">
    <name type="scientific">Ornatilinea apprima</name>
    <dbReference type="NCBI Taxonomy" id="1134406"/>
    <lineage>
        <taxon>Bacteria</taxon>
        <taxon>Bacillati</taxon>
        <taxon>Chloroflexota</taxon>
        <taxon>Anaerolineae</taxon>
        <taxon>Anaerolineales</taxon>
        <taxon>Anaerolineaceae</taxon>
        <taxon>Ornatilinea</taxon>
    </lineage>
</organism>
<keyword evidence="3" id="KW-1185">Reference proteome</keyword>
<evidence type="ECO:0000313" key="2">
    <source>
        <dbReference type="EMBL" id="KPL70029.1"/>
    </source>
</evidence>
<name>A0A0P6WT28_9CHLR</name>
<keyword evidence="1" id="KW-1133">Transmembrane helix</keyword>
<gene>
    <name evidence="2" type="ORF">ADN00_18370</name>
</gene>
<sequence length="268" mass="29741">MSQRKPVDFSPWHELQRMSRSAWFLVLTILLGAIGGGLVHQFIPPFYEARSVMTVLIDYTRTGYLEDYQQDQIMEAVGDLVAATDVKQQAAELAGWPQEEIQSGAYLEHFFVERQYFKWIMRVRSANAELAAAAANAWADETARSINEGLEHAILAGGLERYQYALEKCLEQIALVEPVQAYCSVNNLAELQSELESSAKVLRDERVLSKGLIPAITYEVNEKAVVPNAPVARGRNTLILAGMAVGLGLGVLGLAVDLPARLLRRREP</sequence>
<feature type="transmembrane region" description="Helical" evidence="1">
    <location>
        <begin position="238"/>
        <end position="256"/>
    </location>
</feature>
<dbReference type="AlphaFoldDB" id="A0A0P6WT28"/>
<evidence type="ECO:0000256" key="1">
    <source>
        <dbReference type="SAM" id="Phobius"/>
    </source>
</evidence>
<accession>A0A0P6WT28</accession>
<feature type="transmembrane region" description="Helical" evidence="1">
    <location>
        <begin position="21"/>
        <end position="43"/>
    </location>
</feature>
<comment type="caution">
    <text evidence="2">The sequence shown here is derived from an EMBL/GenBank/DDBJ whole genome shotgun (WGS) entry which is preliminary data.</text>
</comment>
<dbReference type="RefSeq" id="WP_075064506.1">
    <property type="nucleotide sequence ID" value="NZ_LGCL01000045.1"/>
</dbReference>
<dbReference type="Proteomes" id="UP000050417">
    <property type="component" value="Unassembled WGS sequence"/>
</dbReference>
<dbReference type="EMBL" id="LGCL01000045">
    <property type="protein sequence ID" value="KPL70029.1"/>
    <property type="molecule type" value="Genomic_DNA"/>
</dbReference>
<dbReference type="STRING" id="1134406.ADN00_18370"/>
<protein>
    <recommendedName>
        <fullName evidence="4">Polysaccharide chain length determinant N-terminal domain-containing protein</fullName>
    </recommendedName>
</protein>